<dbReference type="SUPFAM" id="SSF54928">
    <property type="entry name" value="RNA-binding domain, RBD"/>
    <property type="match status" value="1"/>
</dbReference>
<feature type="compositionally biased region" description="Basic and acidic residues" evidence="7">
    <location>
        <begin position="18"/>
        <end position="30"/>
    </location>
</feature>
<evidence type="ECO:0000313" key="9">
    <source>
        <dbReference type="EMBL" id="MED6164118.1"/>
    </source>
</evidence>
<dbReference type="EMBL" id="JASCZI010122321">
    <property type="protein sequence ID" value="MED6164118.1"/>
    <property type="molecule type" value="Genomic_DNA"/>
</dbReference>
<sequence length="147" mass="16582">MQGRGRVENGARGSWRAESGKHGEASDFTRGRNKGVSRGGLAIGDRRWEGRHTTFVDGLPAKTTKRDLYKLLGRNGFIIDIFISRKVRINKEGTFAFVRFKEYRGVMNAVENMNGVSWQGRVLTVCLARARDYHNKLQNSIGIARPE</sequence>
<dbReference type="Gene3D" id="3.30.70.330">
    <property type="match status" value="1"/>
</dbReference>
<keyword evidence="5" id="KW-0539">Nucleus</keyword>
<reference evidence="9 10" key="1">
    <citation type="journal article" date="2023" name="Plants (Basel)">
        <title>Bridging the Gap: Combining Genomics and Transcriptomics Approaches to Understand Stylosanthes scabra, an Orphan Legume from the Brazilian Caatinga.</title>
        <authorList>
            <person name="Ferreira-Neto J.R.C."/>
            <person name="da Silva M.D."/>
            <person name="Binneck E."/>
            <person name="de Melo N.F."/>
            <person name="da Silva R.H."/>
            <person name="de Melo A.L.T.M."/>
            <person name="Pandolfi V."/>
            <person name="Bustamante F.O."/>
            <person name="Brasileiro-Vidal A.C."/>
            <person name="Benko-Iseppon A.M."/>
        </authorList>
    </citation>
    <scope>NUCLEOTIDE SEQUENCE [LARGE SCALE GENOMIC DNA]</scope>
    <source>
        <tissue evidence="9">Leaves</tissue>
    </source>
</reference>
<dbReference type="InterPro" id="IPR012677">
    <property type="entry name" value="Nucleotide-bd_a/b_plait_sf"/>
</dbReference>
<evidence type="ECO:0000256" key="5">
    <source>
        <dbReference type="ARBA" id="ARBA00023242"/>
    </source>
</evidence>
<keyword evidence="3 6" id="KW-0694">RNA-binding</keyword>
<dbReference type="InterPro" id="IPR000504">
    <property type="entry name" value="RRM_dom"/>
</dbReference>
<dbReference type="InterPro" id="IPR035979">
    <property type="entry name" value="RBD_domain_sf"/>
</dbReference>
<protein>
    <recommendedName>
        <fullName evidence="8">RRM domain-containing protein</fullName>
    </recommendedName>
</protein>
<evidence type="ECO:0000256" key="2">
    <source>
        <dbReference type="ARBA" id="ARBA00022664"/>
    </source>
</evidence>
<evidence type="ECO:0000256" key="6">
    <source>
        <dbReference type="PROSITE-ProRule" id="PRU00176"/>
    </source>
</evidence>
<evidence type="ECO:0000313" key="10">
    <source>
        <dbReference type="Proteomes" id="UP001341840"/>
    </source>
</evidence>
<comment type="caution">
    <text evidence="9">The sequence shown here is derived from an EMBL/GenBank/DDBJ whole genome shotgun (WGS) entry which is preliminary data.</text>
</comment>
<dbReference type="Pfam" id="PF00076">
    <property type="entry name" value="RRM_1"/>
    <property type="match status" value="1"/>
</dbReference>
<dbReference type="CDD" id="cd00590">
    <property type="entry name" value="RRM_SF"/>
    <property type="match status" value="1"/>
</dbReference>
<dbReference type="PANTHER" id="PTHR48028:SF4">
    <property type="entry name" value="SC35-LIKE SPLICING FACTOR"/>
    <property type="match status" value="1"/>
</dbReference>
<dbReference type="InterPro" id="IPR051106">
    <property type="entry name" value="RNA-bind/splicing_reg"/>
</dbReference>
<evidence type="ECO:0000256" key="3">
    <source>
        <dbReference type="ARBA" id="ARBA00022884"/>
    </source>
</evidence>
<dbReference type="PANTHER" id="PTHR48028">
    <property type="entry name" value="GLYCINE-RICH RNA-BINDING PROTEIN RZ1A"/>
    <property type="match status" value="1"/>
</dbReference>
<feature type="region of interest" description="Disordered" evidence="7">
    <location>
        <begin position="1"/>
        <end position="38"/>
    </location>
</feature>
<dbReference type="Proteomes" id="UP001341840">
    <property type="component" value="Unassembled WGS sequence"/>
</dbReference>
<evidence type="ECO:0000256" key="1">
    <source>
        <dbReference type="ARBA" id="ARBA00004123"/>
    </source>
</evidence>
<evidence type="ECO:0000259" key="8">
    <source>
        <dbReference type="PROSITE" id="PS50102"/>
    </source>
</evidence>
<name>A0ABU6UWX2_9FABA</name>
<keyword evidence="2" id="KW-0507">mRNA processing</keyword>
<keyword evidence="4" id="KW-0508">mRNA splicing</keyword>
<dbReference type="PROSITE" id="PS50102">
    <property type="entry name" value="RRM"/>
    <property type="match status" value="1"/>
</dbReference>
<evidence type="ECO:0000256" key="4">
    <source>
        <dbReference type="ARBA" id="ARBA00023187"/>
    </source>
</evidence>
<accession>A0ABU6UWX2</accession>
<gene>
    <name evidence="9" type="ORF">PIB30_086645</name>
</gene>
<dbReference type="SMART" id="SM00360">
    <property type="entry name" value="RRM"/>
    <property type="match status" value="1"/>
</dbReference>
<keyword evidence="10" id="KW-1185">Reference proteome</keyword>
<evidence type="ECO:0000256" key="7">
    <source>
        <dbReference type="SAM" id="MobiDB-lite"/>
    </source>
</evidence>
<feature type="domain" description="RRM" evidence="8">
    <location>
        <begin position="52"/>
        <end position="130"/>
    </location>
</feature>
<comment type="subcellular location">
    <subcellularLocation>
        <location evidence="1">Nucleus</location>
    </subcellularLocation>
</comment>
<organism evidence="9 10">
    <name type="scientific">Stylosanthes scabra</name>
    <dbReference type="NCBI Taxonomy" id="79078"/>
    <lineage>
        <taxon>Eukaryota</taxon>
        <taxon>Viridiplantae</taxon>
        <taxon>Streptophyta</taxon>
        <taxon>Embryophyta</taxon>
        <taxon>Tracheophyta</taxon>
        <taxon>Spermatophyta</taxon>
        <taxon>Magnoliopsida</taxon>
        <taxon>eudicotyledons</taxon>
        <taxon>Gunneridae</taxon>
        <taxon>Pentapetalae</taxon>
        <taxon>rosids</taxon>
        <taxon>fabids</taxon>
        <taxon>Fabales</taxon>
        <taxon>Fabaceae</taxon>
        <taxon>Papilionoideae</taxon>
        <taxon>50 kb inversion clade</taxon>
        <taxon>dalbergioids sensu lato</taxon>
        <taxon>Dalbergieae</taxon>
        <taxon>Pterocarpus clade</taxon>
        <taxon>Stylosanthes</taxon>
    </lineage>
</organism>
<proteinExistence type="predicted"/>